<keyword evidence="3" id="KW-1185">Reference proteome</keyword>
<dbReference type="Gene3D" id="3.40.1020.10">
    <property type="entry name" value="Biosynthetic Threonine Deaminase, Domain 3"/>
    <property type="match status" value="1"/>
</dbReference>
<dbReference type="InterPro" id="IPR001721">
    <property type="entry name" value="TD_ACT-like"/>
</dbReference>
<dbReference type="Pfam" id="PF00585">
    <property type="entry name" value="Thr_dehydrat_C"/>
    <property type="match status" value="1"/>
</dbReference>
<name>A0ABQ7YCH8_BRANA</name>
<evidence type="ECO:0000313" key="3">
    <source>
        <dbReference type="Proteomes" id="UP000824890"/>
    </source>
</evidence>
<organism evidence="2 3">
    <name type="scientific">Brassica napus</name>
    <name type="common">Rape</name>
    <dbReference type="NCBI Taxonomy" id="3708"/>
    <lineage>
        <taxon>Eukaryota</taxon>
        <taxon>Viridiplantae</taxon>
        <taxon>Streptophyta</taxon>
        <taxon>Embryophyta</taxon>
        <taxon>Tracheophyta</taxon>
        <taxon>Spermatophyta</taxon>
        <taxon>Magnoliopsida</taxon>
        <taxon>eudicotyledons</taxon>
        <taxon>Gunneridae</taxon>
        <taxon>Pentapetalae</taxon>
        <taxon>rosids</taxon>
        <taxon>malvids</taxon>
        <taxon>Brassicales</taxon>
        <taxon>Brassicaceae</taxon>
        <taxon>Brassiceae</taxon>
        <taxon>Brassica</taxon>
    </lineage>
</organism>
<dbReference type="InterPro" id="IPR038110">
    <property type="entry name" value="TD_ACT-like_sf"/>
</dbReference>
<dbReference type="EMBL" id="JAGKQM010000018">
    <property type="protein sequence ID" value="KAH0864941.1"/>
    <property type="molecule type" value="Genomic_DNA"/>
</dbReference>
<dbReference type="InterPro" id="IPR045865">
    <property type="entry name" value="ACT-like_dom_sf"/>
</dbReference>
<dbReference type="Proteomes" id="UP000824890">
    <property type="component" value="Unassembled WGS sequence"/>
</dbReference>
<feature type="domain" description="ACT-like" evidence="1">
    <location>
        <begin position="87"/>
        <end position="174"/>
    </location>
</feature>
<gene>
    <name evidence="2" type="ORF">HID58_082152</name>
</gene>
<evidence type="ECO:0000313" key="2">
    <source>
        <dbReference type="EMBL" id="KAH0864941.1"/>
    </source>
</evidence>
<accession>A0ABQ7YCH8</accession>
<proteinExistence type="predicted"/>
<dbReference type="SUPFAM" id="SSF55021">
    <property type="entry name" value="ACT-like"/>
    <property type="match status" value="1"/>
</dbReference>
<protein>
    <recommendedName>
        <fullName evidence="1">ACT-like domain-containing protein</fullName>
    </recommendedName>
</protein>
<comment type="caution">
    <text evidence="2">The sequence shown here is derived from an EMBL/GenBank/DDBJ whole genome shotgun (WGS) entry which is preliminary data.</text>
</comment>
<evidence type="ECO:0000259" key="1">
    <source>
        <dbReference type="Pfam" id="PF00585"/>
    </source>
</evidence>
<reference evidence="2 3" key="1">
    <citation type="submission" date="2021-05" db="EMBL/GenBank/DDBJ databases">
        <title>Genome Assembly of Synthetic Allotetraploid Brassica napus Reveals Homoeologous Exchanges between Subgenomes.</title>
        <authorList>
            <person name="Davis J.T."/>
        </authorList>
    </citation>
    <scope>NUCLEOTIDE SEQUENCE [LARGE SCALE GENOMIC DNA]</scope>
    <source>
        <strain evidence="3">cv. Da-Ae</strain>
        <tissue evidence="2">Seedling</tissue>
    </source>
</reference>
<sequence length="175" mass="20550">MAARSRDTETGDQEDDIHGHNYCQIFNMTHHTVVLHMQTNTKRLFLLLSCRKILEALRNSVNWCVTRSLTTSDLVRNYLRYLVHGWKIGIGEEFLYQFSFPERHGALMNFLDSFSPRWNISLFHNKPIGLYLSTNVLVRIQVPEQNMAYFKTRAQVLGHEYVLVSEDTVFKLFVH</sequence>